<proteinExistence type="predicted"/>
<reference evidence="1" key="1">
    <citation type="journal article" date="2019" name="Beilstein J. Org. Chem.">
        <title>Nanangenines: drimane sesquiterpenoids as the dominant metabolite cohort of a novel Australian fungus, Aspergillus nanangensis.</title>
        <authorList>
            <person name="Lacey H.J."/>
            <person name="Gilchrist C.L.M."/>
            <person name="Crombie A."/>
            <person name="Kalaitzis J.A."/>
            <person name="Vuong D."/>
            <person name="Rutledge P.J."/>
            <person name="Turner P."/>
            <person name="Pitt J.I."/>
            <person name="Lacey E."/>
            <person name="Chooi Y.H."/>
            <person name="Piggott A.M."/>
        </authorList>
    </citation>
    <scope>NUCLEOTIDE SEQUENCE</scope>
    <source>
        <strain evidence="1">MST-FP2251</strain>
    </source>
</reference>
<reference evidence="1" key="2">
    <citation type="submission" date="2020-02" db="EMBL/GenBank/DDBJ databases">
        <authorList>
            <person name="Gilchrist C.L.M."/>
            <person name="Chooi Y.-H."/>
        </authorList>
    </citation>
    <scope>NUCLEOTIDE SEQUENCE</scope>
    <source>
        <strain evidence="1">MST-FP2251</strain>
    </source>
</reference>
<dbReference type="AlphaFoldDB" id="A0AAD4GNB0"/>
<organism evidence="1 2">
    <name type="scientific">Aspergillus nanangensis</name>
    <dbReference type="NCBI Taxonomy" id="2582783"/>
    <lineage>
        <taxon>Eukaryota</taxon>
        <taxon>Fungi</taxon>
        <taxon>Dikarya</taxon>
        <taxon>Ascomycota</taxon>
        <taxon>Pezizomycotina</taxon>
        <taxon>Eurotiomycetes</taxon>
        <taxon>Eurotiomycetidae</taxon>
        <taxon>Eurotiales</taxon>
        <taxon>Aspergillaceae</taxon>
        <taxon>Aspergillus</taxon>
        <taxon>Aspergillus subgen. Circumdati</taxon>
    </lineage>
</organism>
<comment type="caution">
    <text evidence="1">The sequence shown here is derived from an EMBL/GenBank/DDBJ whole genome shotgun (WGS) entry which is preliminary data.</text>
</comment>
<gene>
    <name evidence="1" type="ORF">FE257_003852</name>
</gene>
<sequence length="68" mass="7227">MSLSGSLRGAINPVWDRDCLLDAAADAVGITSCEVAECDNDIAVPTLTDLIADIQINMHMTVLLQKPT</sequence>
<keyword evidence="2" id="KW-1185">Reference proteome</keyword>
<evidence type="ECO:0000313" key="1">
    <source>
        <dbReference type="EMBL" id="KAF9883225.1"/>
    </source>
</evidence>
<protein>
    <submittedName>
        <fullName evidence="1">Uncharacterized protein</fullName>
    </submittedName>
</protein>
<accession>A0AAD4GNB0</accession>
<name>A0AAD4GNB0_ASPNN</name>
<dbReference type="EMBL" id="VCAU01000176">
    <property type="protein sequence ID" value="KAF9883225.1"/>
    <property type="molecule type" value="Genomic_DNA"/>
</dbReference>
<dbReference type="Proteomes" id="UP001194746">
    <property type="component" value="Unassembled WGS sequence"/>
</dbReference>
<evidence type="ECO:0000313" key="2">
    <source>
        <dbReference type="Proteomes" id="UP001194746"/>
    </source>
</evidence>